<dbReference type="AlphaFoldDB" id="A0A521CD45"/>
<dbReference type="Proteomes" id="UP000317557">
    <property type="component" value="Unassembled WGS sequence"/>
</dbReference>
<feature type="domain" description="Secretion system C-terminal sorting" evidence="3">
    <location>
        <begin position="957"/>
        <end position="1032"/>
    </location>
</feature>
<feature type="domain" description="DUF4397" evidence="2">
    <location>
        <begin position="150"/>
        <end position="222"/>
    </location>
</feature>
<reference evidence="4 5" key="1">
    <citation type="submission" date="2017-05" db="EMBL/GenBank/DDBJ databases">
        <authorList>
            <person name="Varghese N."/>
            <person name="Submissions S."/>
        </authorList>
    </citation>
    <scope>NUCLEOTIDE SEQUENCE [LARGE SCALE GENOMIC DNA]</scope>
    <source>
        <strain evidence="4 5">DSM 21985</strain>
    </source>
</reference>
<feature type="signal peptide" evidence="1">
    <location>
        <begin position="1"/>
        <end position="30"/>
    </location>
</feature>
<proteinExistence type="predicted"/>
<dbReference type="Gene3D" id="2.60.40.4070">
    <property type="match status" value="1"/>
</dbReference>
<dbReference type="NCBIfam" id="TIGR04183">
    <property type="entry name" value="Por_Secre_tail"/>
    <property type="match status" value="1"/>
</dbReference>
<protein>
    <submittedName>
        <fullName evidence="4">Por secretion system C-terminal sorting domain-containing protein</fullName>
    </submittedName>
</protein>
<feature type="domain" description="DUF4397" evidence="2">
    <location>
        <begin position="716"/>
        <end position="795"/>
    </location>
</feature>
<dbReference type="Pfam" id="PF14344">
    <property type="entry name" value="DUF4397"/>
    <property type="match status" value="4"/>
</dbReference>
<dbReference type="InterPro" id="IPR026444">
    <property type="entry name" value="Secre_tail"/>
</dbReference>
<evidence type="ECO:0000313" key="5">
    <source>
        <dbReference type="Proteomes" id="UP000317557"/>
    </source>
</evidence>
<evidence type="ECO:0000256" key="1">
    <source>
        <dbReference type="SAM" id="SignalP"/>
    </source>
</evidence>
<dbReference type="InterPro" id="IPR025510">
    <property type="entry name" value="DUF4397"/>
</dbReference>
<sequence length="1036" mass="106437">MRSLGTSISAIVSAFLFAFSGLLGTTSAQAQTAEAQIIHNAADPAFEVVDIYANGDVLLEDVAFRSATGFLELTAGVDIEIDVAPAGAGIGASVYNTTVNLEADEAYYIVATGVSDPSAFAENPTGRSTAFMLDVYSGAQTTFDSSFVGVSVYHGATDAPAVDVNAPGGTLVGNIPYSDYTNGYISLPGDSYVLDINAAGTETTVASFEADISTLEGSTAMILASGFLDPSANNDGPAFGLIAVLPDGTVLNLPEYTPTATAQIIHNAADPAFEVVDIYANGEILLDSVAFREATSFVELEAGVDIEIDVVPYEAGIGASVYNTTLNLATDESYYVIAQGVSDPSSFAENPDGVETGFFLDAIAGAQTTADAGEVDLSIYHGASDAPTVDINTGGNTLAGGLSYTDNTAGYLSVPAAEYVLDVNAAGTSTTVASFVAPLGGLDGSSAIVLASGFLNPSANNDGTAFGLIAVLPNGTVVELPAYQTATAQIIHNAADPAFGLVDIYANGEILLDSVAFREASPFVELRAGVDIEIDVAPHAAGISSSVYNTTLNLDAGESYYVIAQGVNDISEFAENPDGVTTGFFLDVVTGAQTTADAGMVDLAVYHGASDAPSVDINTGGNTLVGGLAYTDDSEGYVSVPADSYVLDINVAGTATTVASFEADVSGLGGSSAIVLASGFLDPSANNDGPAFGLIAVLPDGTVINLPSYGTAMAQIIHNAADPAFEMVDIYVNGALTLEDVGFRDATDFLEFEAGTEYTIGVTLADAELTEDSYTANVTFEAGENYYVIAQGVSDPSAFADNPDGVDTGFMLDVQSGAQLSGNEEEFTFGIYHGATDAPAVDILARDVTALATNVSYTGATESYLTVPLASYTIDVNPTGADSPVASFTADVSSLGGQTAMILASGFLDPSANNEGPGFGLLLVLPDGTAQLLPGMTTSNEEIDDGTPTAFKLDQNYPNPFNPTTQISYALPEAASVNVAVYNITGQKVATLVQGQRQSAGTYTLTFDAANLSSGMYLYRINAGDFTQTRRMMLIK</sequence>
<keyword evidence="5" id="KW-1185">Reference proteome</keyword>
<accession>A0A521CD45</accession>
<gene>
    <name evidence="4" type="ORF">SAMN06265219_10558</name>
</gene>
<evidence type="ECO:0000313" key="4">
    <source>
        <dbReference type="EMBL" id="SMO57336.1"/>
    </source>
</evidence>
<evidence type="ECO:0000259" key="2">
    <source>
        <dbReference type="Pfam" id="PF14344"/>
    </source>
</evidence>
<dbReference type="OrthoDB" id="2235251at2"/>
<dbReference type="EMBL" id="FXTP01000005">
    <property type="protein sequence ID" value="SMO57336.1"/>
    <property type="molecule type" value="Genomic_DNA"/>
</dbReference>
<feature type="chain" id="PRO_5022191681" evidence="1">
    <location>
        <begin position="31"/>
        <end position="1036"/>
    </location>
</feature>
<feature type="domain" description="DUF4397" evidence="2">
    <location>
        <begin position="377"/>
        <end position="434"/>
    </location>
</feature>
<name>A0A521CD45_9BACT</name>
<dbReference type="RefSeq" id="WP_142453889.1">
    <property type="nucleotide sequence ID" value="NZ_FXTP01000005.1"/>
</dbReference>
<organism evidence="4 5">
    <name type="scientific">Gracilimonas mengyeensis</name>
    <dbReference type="NCBI Taxonomy" id="1302730"/>
    <lineage>
        <taxon>Bacteria</taxon>
        <taxon>Pseudomonadati</taxon>
        <taxon>Balneolota</taxon>
        <taxon>Balneolia</taxon>
        <taxon>Balneolales</taxon>
        <taxon>Balneolaceae</taxon>
        <taxon>Gracilimonas</taxon>
    </lineage>
</organism>
<feature type="domain" description="DUF4397" evidence="2">
    <location>
        <begin position="37"/>
        <end position="116"/>
    </location>
</feature>
<evidence type="ECO:0000259" key="3">
    <source>
        <dbReference type="Pfam" id="PF18962"/>
    </source>
</evidence>
<dbReference type="Pfam" id="PF18962">
    <property type="entry name" value="Por_Secre_tail"/>
    <property type="match status" value="1"/>
</dbReference>
<keyword evidence="1" id="KW-0732">Signal</keyword>